<dbReference type="Pfam" id="PF13641">
    <property type="entry name" value="Glyco_tranf_2_3"/>
    <property type="match status" value="1"/>
</dbReference>
<evidence type="ECO:0000256" key="1">
    <source>
        <dbReference type="SAM" id="MobiDB-lite"/>
    </source>
</evidence>
<feature type="compositionally biased region" description="Low complexity" evidence="1">
    <location>
        <begin position="630"/>
        <end position="649"/>
    </location>
</feature>
<dbReference type="PANTHER" id="PTHR43179">
    <property type="entry name" value="RHAMNOSYLTRANSFERASE WBBL"/>
    <property type="match status" value="1"/>
</dbReference>
<gene>
    <name evidence="2" type="ORF">E2C06_06465</name>
</gene>
<sequence length="658" mass="70287">MESLHLVLQRSWRAAWGRLPGGLLPLRLRLAAFGRRLLGTPPTGRYDSEDRRGYAAWLARHARLRPADRAAIAAHVAAMPARPLISLAMGVAGGPLPAVRAALAAVQAQIWPQWELCVALDPAAPTPVVRLLEAAAAEDQRLRLLMVSAGPVGLVNAALGMARGAFVAAIAPEGRLAEQALYEVAAAIEARPDLAVLYADEDRIDAWGRRQAAWLKPEFDPDLLLGQDLLGGFVAYRRDLMRELAGLREPMGEAAAHDLALRATAAAGPARVAHIPALLWHAGPGRAEKGRAADPAAHRRAAAAALQAAGIAARVEPAPLAPQWSRVVRALPDPAPLVSVIVPTRDRAALLEAVAEGVLRRTDYPALEFIVVDNGSEDAATLALFGRLRADPRVRILAAPGPFNYSALNNQAAAAARGEILLLLNNDIEVIEPGWLREMVSHAVRPEIGAVGAKLLYADGRLQHGGVVTGVGGVADHYLLRAARDDAGYCGSLALARQAGAVTGACLALRRTVFEEVGGLDAQHLAVAFNDVDLCVRIRQAGYRVLWTPFAELYHLESASRGQDVAPEKARRFAGEIDTMRRRWGEVLLRDPFYSPWLSLEGAHGALAREPRRVPPWAPWLAPARTGGVRAAPRASAPRPAPRAGAASPHPHPPPQPR</sequence>
<proteinExistence type="predicted"/>
<accession>A0A4R5QKV3</accession>
<dbReference type="InterPro" id="IPR029044">
    <property type="entry name" value="Nucleotide-diphossugar_trans"/>
</dbReference>
<dbReference type="SUPFAM" id="SSF53448">
    <property type="entry name" value="Nucleotide-diphospho-sugar transferases"/>
    <property type="match status" value="2"/>
</dbReference>
<name>A0A4R5QKV3_9PROT</name>
<protein>
    <submittedName>
        <fullName evidence="2">Glycosyltransferase</fullName>
    </submittedName>
</protein>
<keyword evidence="2" id="KW-0808">Transferase</keyword>
<feature type="region of interest" description="Disordered" evidence="1">
    <location>
        <begin position="628"/>
        <end position="658"/>
    </location>
</feature>
<comment type="caution">
    <text evidence="2">The sequence shown here is derived from an EMBL/GenBank/DDBJ whole genome shotgun (WGS) entry which is preliminary data.</text>
</comment>
<evidence type="ECO:0000313" key="2">
    <source>
        <dbReference type="EMBL" id="TDH63469.1"/>
    </source>
</evidence>
<keyword evidence="3" id="KW-1185">Reference proteome</keyword>
<dbReference type="EMBL" id="SMSJ01000005">
    <property type="protein sequence ID" value="TDH63469.1"/>
    <property type="molecule type" value="Genomic_DNA"/>
</dbReference>
<organism evidence="2 3">
    <name type="scientific">Dankookia rubra</name>
    <dbReference type="NCBI Taxonomy" id="1442381"/>
    <lineage>
        <taxon>Bacteria</taxon>
        <taxon>Pseudomonadati</taxon>
        <taxon>Pseudomonadota</taxon>
        <taxon>Alphaproteobacteria</taxon>
        <taxon>Acetobacterales</taxon>
        <taxon>Roseomonadaceae</taxon>
        <taxon>Dankookia</taxon>
    </lineage>
</organism>
<dbReference type="AlphaFoldDB" id="A0A4R5QKV3"/>
<dbReference type="Proteomes" id="UP000295096">
    <property type="component" value="Unassembled WGS sequence"/>
</dbReference>
<reference evidence="2 3" key="1">
    <citation type="journal article" date="2016" name="J. Microbiol.">
        <title>Dankookia rubra gen. nov., sp. nov., an alphaproteobacterium isolated from sediment of a shallow stream.</title>
        <authorList>
            <person name="Kim W.H."/>
            <person name="Kim D.H."/>
            <person name="Kang K."/>
            <person name="Ahn T.Y."/>
        </authorList>
    </citation>
    <scope>NUCLEOTIDE SEQUENCE [LARGE SCALE GENOMIC DNA]</scope>
    <source>
        <strain evidence="2 3">JCM30602</strain>
    </source>
</reference>
<dbReference type="GO" id="GO:0016740">
    <property type="term" value="F:transferase activity"/>
    <property type="evidence" value="ECO:0007669"/>
    <property type="project" value="UniProtKB-KW"/>
</dbReference>
<dbReference type="PANTHER" id="PTHR43179:SF7">
    <property type="entry name" value="RHAMNOSYLTRANSFERASE WBBL"/>
    <property type="match status" value="1"/>
</dbReference>
<evidence type="ECO:0000313" key="3">
    <source>
        <dbReference type="Proteomes" id="UP000295096"/>
    </source>
</evidence>
<dbReference type="CDD" id="cd04186">
    <property type="entry name" value="GT_2_like_c"/>
    <property type="match status" value="1"/>
</dbReference>
<dbReference type="OrthoDB" id="9783791at2"/>
<dbReference type="RefSeq" id="WP_133287766.1">
    <property type="nucleotide sequence ID" value="NZ_SMSJ01000005.1"/>
</dbReference>
<dbReference type="Gene3D" id="3.90.550.10">
    <property type="entry name" value="Spore Coat Polysaccharide Biosynthesis Protein SpsA, Chain A"/>
    <property type="match status" value="2"/>
</dbReference>